<organism evidence="9">
    <name type="scientific">marine metagenome</name>
    <dbReference type="NCBI Taxonomy" id="408172"/>
    <lineage>
        <taxon>unclassified sequences</taxon>
        <taxon>metagenomes</taxon>
        <taxon>ecological metagenomes</taxon>
    </lineage>
</organism>
<evidence type="ECO:0000256" key="5">
    <source>
        <dbReference type="ARBA" id="ARBA00022984"/>
    </source>
</evidence>
<evidence type="ECO:0000256" key="3">
    <source>
        <dbReference type="ARBA" id="ARBA00022692"/>
    </source>
</evidence>
<name>A0A382AIU4_9ZZZZ</name>
<feature type="transmembrane region" description="Helical" evidence="8">
    <location>
        <begin position="354"/>
        <end position="373"/>
    </location>
</feature>
<dbReference type="InterPro" id="IPR004268">
    <property type="entry name" value="MurJ"/>
</dbReference>
<keyword evidence="6 8" id="KW-1133">Transmembrane helix</keyword>
<feature type="transmembrane region" description="Helical" evidence="8">
    <location>
        <begin position="198"/>
        <end position="218"/>
    </location>
</feature>
<dbReference type="GO" id="GO:0008360">
    <property type="term" value="P:regulation of cell shape"/>
    <property type="evidence" value="ECO:0007669"/>
    <property type="project" value="UniProtKB-KW"/>
</dbReference>
<dbReference type="NCBIfam" id="TIGR01695">
    <property type="entry name" value="murJ_mviN"/>
    <property type="match status" value="1"/>
</dbReference>
<dbReference type="GO" id="GO:0009252">
    <property type="term" value="P:peptidoglycan biosynthetic process"/>
    <property type="evidence" value="ECO:0007669"/>
    <property type="project" value="UniProtKB-KW"/>
</dbReference>
<protein>
    <recommendedName>
        <fullName evidence="10">Lipid II flippase MurJ</fullName>
    </recommendedName>
</protein>
<dbReference type="GO" id="GO:0005886">
    <property type="term" value="C:plasma membrane"/>
    <property type="evidence" value="ECO:0007669"/>
    <property type="project" value="UniProtKB-SubCell"/>
</dbReference>
<feature type="transmembrane region" description="Helical" evidence="8">
    <location>
        <begin position="165"/>
        <end position="186"/>
    </location>
</feature>
<feature type="transmembrane region" description="Helical" evidence="8">
    <location>
        <begin position="257"/>
        <end position="276"/>
    </location>
</feature>
<dbReference type="PRINTS" id="PR01806">
    <property type="entry name" value="VIRFACTRMVIN"/>
</dbReference>
<evidence type="ECO:0000313" key="9">
    <source>
        <dbReference type="EMBL" id="SVB01211.1"/>
    </source>
</evidence>
<dbReference type="Pfam" id="PF03023">
    <property type="entry name" value="MurJ"/>
    <property type="match status" value="1"/>
</dbReference>
<sequence>MESSKESSGISGNSGAKRIGAGILLSRLAGLLRESLLRSVLGLGPAADAFTAALRIPNLLQNLLGEGSLSSSFIPVYSKLLSEGKEKEAGDAAGAVASLLIAFTGALTLIGILIARPIAKILTPGFTSEKLDLTADLIKITTAGIGFLVLAAWCLGVLNSHRKFFLSYVAPVIWNAAQIVILLIAISKDWDPTRAARAAAWGLFLGGIIQLLFQFFGVSKLRTKIRFSFSWKNEHVREIIKRFNPTILGRGVVQISAYFDLVLASLLVTGAVAALMSAQVLYILPISLFAMSIAAAELPEMSRITDTQHLGTRLNQGIKQTSFLMLLTSVVYVTIGDQIIGVIFQWGSFDRDDSIVVAATLAAYSLGIPAVGISRIYQSALYADGDTKTPAFSATLRVIISLILGLLLMFPLDRLFISNSALEKVSGSIAGDWGPLNESLRSLPENPHLGAVGLAIGSAVAAWVEMIFLARKTNKKITQGASPYSPILKLLPATISALIISIIARWLLSNTNEFIN</sequence>
<dbReference type="PANTHER" id="PTHR47019">
    <property type="entry name" value="LIPID II FLIPPASE MURJ"/>
    <property type="match status" value="1"/>
</dbReference>
<dbReference type="AlphaFoldDB" id="A0A382AIU4"/>
<evidence type="ECO:0000256" key="8">
    <source>
        <dbReference type="SAM" id="Phobius"/>
    </source>
</evidence>
<evidence type="ECO:0000256" key="1">
    <source>
        <dbReference type="ARBA" id="ARBA00004651"/>
    </source>
</evidence>
<keyword evidence="3 8" id="KW-0812">Transmembrane</keyword>
<gene>
    <name evidence="9" type="ORF">METZ01_LOCUS154065</name>
</gene>
<reference evidence="9" key="1">
    <citation type="submission" date="2018-05" db="EMBL/GenBank/DDBJ databases">
        <authorList>
            <person name="Lanie J.A."/>
            <person name="Ng W.-L."/>
            <person name="Kazmierczak K.M."/>
            <person name="Andrzejewski T.M."/>
            <person name="Davidsen T.M."/>
            <person name="Wayne K.J."/>
            <person name="Tettelin H."/>
            <person name="Glass J.I."/>
            <person name="Rusch D."/>
            <person name="Podicherti R."/>
            <person name="Tsui H.-C.T."/>
            <person name="Winkler M.E."/>
        </authorList>
    </citation>
    <scope>NUCLEOTIDE SEQUENCE</scope>
</reference>
<dbReference type="CDD" id="cd13123">
    <property type="entry name" value="MATE_MurJ_like"/>
    <property type="match status" value="1"/>
</dbReference>
<dbReference type="PIRSF" id="PIRSF002869">
    <property type="entry name" value="MviN"/>
    <property type="match status" value="1"/>
</dbReference>
<dbReference type="PANTHER" id="PTHR47019:SF1">
    <property type="entry name" value="LIPID II FLIPPASE MURJ"/>
    <property type="match status" value="1"/>
</dbReference>
<feature type="non-terminal residue" evidence="9">
    <location>
        <position position="516"/>
    </location>
</feature>
<feature type="transmembrane region" description="Helical" evidence="8">
    <location>
        <begin position="323"/>
        <end position="348"/>
    </location>
</feature>
<keyword evidence="5" id="KW-0573">Peptidoglycan synthesis</keyword>
<dbReference type="InterPro" id="IPR051050">
    <property type="entry name" value="Lipid_II_flippase_MurJ/MviN"/>
</dbReference>
<accession>A0A382AIU4</accession>
<dbReference type="GO" id="GO:0015648">
    <property type="term" value="F:lipid-linked peptidoglycan transporter activity"/>
    <property type="evidence" value="ECO:0007669"/>
    <property type="project" value="TreeGrafter"/>
</dbReference>
<keyword evidence="7 8" id="KW-0472">Membrane</keyword>
<dbReference type="EMBL" id="UINC01025511">
    <property type="protein sequence ID" value="SVB01211.1"/>
    <property type="molecule type" value="Genomic_DNA"/>
</dbReference>
<feature type="transmembrane region" description="Helical" evidence="8">
    <location>
        <begin position="138"/>
        <end position="158"/>
    </location>
</feature>
<evidence type="ECO:0000256" key="6">
    <source>
        <dbReference type="ARBA" id="ARBA00022989"/>
    </source>
</evidence>
<feature type="transmembrane region" description="Helical" evidence="8">
    <location>
        <begin position="394"/>
        <end position="412"/>
    </location>
</feature>
<evidence type="ECO:0000256" key="7">
    <source>
        <dbReference type="ARBA" id="ARBA00023136"/>
    </source>
</evidence>
<comment type="subcellular location">
    <subcellularLocation>
        <location evidence="1">Cell membrane</location>
        <topology evidence="1">Multi-pass membrane protein</topology>
    </subcellularLocation>
</comment>
<evidence type="ECO:0008006" key="10">
    <source>
        <dbReference type="Google" id="ProtNLM"/>
    </source>
</evidence>
<feature type="transmembrane region" description="Helical" evidence="8">
    <location>
        <begin position="449"/>
        <end position="469"/>
    </location>
</feature>
<evidence type="ECO:0000256" key="4">
    <source>
        <dbReference type="ARBA" id="ARBA00022960"/>
    </source>
</evidence>
<keyword evidence="4" id="KW-0133">Cell shape</keyword>
<dbReference type="GO" id="GO:0034204">
    <property type="term" value="P:lipid translocation"/>
    <property type="evidence" value="ECO:0007669"/>
    <property type="project" value="TreeGrafter"/>
</dbReference>
<feature type="transmembrane region" description="Helical" evidence="8">
    <location>
        <begin position="282"/>
        <end position="302"/>
    </location>
</feature>
<proteinExistence type="inferred from homology"/>
<feature type="transmembrane region" description="Helical" evidence="8">
    <location>
        <begin position="95"/>
        <end position="118"/>
    </location>
</feature>
<evidence type="ECO:0000256" key="2">
    <source>
        <dbReference type="ARBA" id="ARBA00022475"/>
    </source>
</evidence>
<feature type="transmembrane region" description="Helical" evidence="8">
    <location>
        <begin position="490"/>
        <end position="508"/>
    </location>
</feature>
<dbReference type="HAMAP" id="MF_02078">
    <property type="entry name" value="MurJ_MviN"/>
    <property type="match status" value="1"/>
</dbReference>
<keyword evidence="2" id="KW-1003">Cell membrane</keyword>